<feature type="transmembrane region" description="Helical" evidence="1">
    <location>
        <begin position="32"/>
        <end position="55"/>
    </location>
</feature>
<name>A0A9P5YQ68_9AGAR</name>
<dbReference type="InterPro" id="IPR045340">
    <property type="entry name" value="DUF6533"/>
</dbReference>
<dbReference type="Proteomes" id="UP000807469">
    <property type="component" value="Unassembled WGS sequence"/>
</dbReference>
<feature type="transmembrane region" description="Helical" evidence="1">
    <location>
        <begin position="238"/>
        <end position="258"/>
    </location>
</feature>
<reference evidence="3" key="1">
    <citation type="submission" date="2020-11" db="EMBL/GenBank/DDBJ databases">
        <authorList>
            <consortium name="DOE Joint Genome Institute"/>
            <person name="Ahrendt S."/>
            <person name="Riley R."/>
            <person name="Andreopoulos W."/>
            <person name="Labutti K."/>
            <person name="Pangilinan J."/>
            <person name="Ruiz-Duenas F.J."/>
            <person name="Barrasa J.M."/>
            <person name="Sanchez-Garcia M."/>
            <person name="Camarero S."/>
            <person name="Miyauchi S."/>
            <person name="Serrano A."/>
            <person name="Linde D."/>
            <person name="Babiker R."/>
            <person name="Drula E."/>
            <person name="Ayuso-Fernandez I."/>
            <person name="Pacheco R."/>
            <person name="Padilla G."/>
            <person name="Ferreira P."/>
            <person name="Barriuso J."/>
            <person name="Kellner H."/>
            <person name="Castanera R."/>
            <person name="Alfaro M."/>
            <person name="Ramirez L."/>
            <person name="Pisabarro A.G."/>
            <person name="Kuo A."/>
            <person name="Tritt A."/>
            <person name="Lipzen A."/>
            <person name="He G."/>
            <person name="Yan M."/>
            <person name="Ng V."/>
            <person name="Cullen D."/>
            <person name="Martin F."/>
            <person name="Rosso M.-N."/>
            <person name="Henrissat B."/>
            <person name="Hibbett D."/>
            <person name="Martinez A.T."/>
            <person name="Grigoriev I.V."/>
        </authorList>
    </citation>
    <scope>NUCLEOTIDE SEQUENCE</scope>
    <source>
        <strain evidence="3">CIRM-BRFM 674</strain>
    </source>
</reference>
<evidence type="ECO:0000256" key="1">
    <source>
        <dbReference type="SAM" id="Phobius"/>
    </source>
</evidence>
<gene>
    <name evidence="3" type="ORF">BDN70DRAFT_973215</name>
</gene>
<dbReference type="Pfam" id="PF20151">
    <property type="entry name" value="DUF6533"/>
    <property type="match status" value="1"/>
</dbReference>
<feature type="transmembrane region" description="Helical" evidence="1">
    <location>
        <begin position="180"/>
        <end position="203"/>
    </location>
</feature>
<sequence>MAMVIAPAFDFARLPDVLPNPSTPMAFLSPEVAFQFMIKSYVAVGMTAVLLWDILNHLPDDYRLLTKYPIKVPTCVYILSRFSVLLYTIACVIFDTAPITHCVRVDQFLDWSFPIVQSSTSLLFVLRVCAVYNNSNLPRTFFGITWLAVAASTLVVSLGMEASNIGTTRYCIYTRNTPYIALTFIVSLLHETFVFVAITWRLLQNTHVDCNLRRGFRIVVFGHYLPIFSKTLLQDGQIYYLTTITTSLLTVILLYLPFAPSYKILFTLPNIVLVNIMACHVFRSTKLGRRCADESMIDTAHLRFNTVAATRLSDPILPLSSLKRPRPRRPRRNTLPKPEIFIAW</sequence>
<dbReference type="EMBL" id="MU155598">
    <property type="protein sequence ID" value="KAF9471946.1"/>
    <property type="molecule type" value="Genomic_DNA"/>
</dbReference>
<keyword evidence="1" id="KW-1133">Transmembrane helix</keyword>
<keyword evidence="4" id="KW-1185">Reference proteome</keyword>
<proteinExistence type="predicted"/>
<evidence type="ECO:0000313" key="3">
    <source>
        <dbReference type="EMBL" id="KAF9471946.1"/>
    </source>
</evidence>
<accession>A0A9P5YQ68</accession>
<evidence type="ECO:0000313" key="4">
    <source>
        <dbReference type="Proteomes" id="UP000807469"/>
    </source>
</evidence>
<dbReference type="OrthoDB" id="3038990at2759"/>
<organism evidence="3 4">
    <name type="scientific">Pholiota conissans</name>
    <dbReference type="NCBI Taxonomy" id="109636"/>
    <lineage>
        <taxon>Eukaryota</taxon>
        <taxon>Fungi</taxon>
        <taxon>Dikarya</taxon>
        <taxon>Basidiomycota</taxon>
        <taxon>Agaricomycotina</taxon>
        <taxon>Agaricomycetes</taxon>
        <taxon>Agaricomycetidae</taxon>
        <taxon>Agaricales</taxon>
        <taxon>Agaricineae</taxon>
        <taxon>Strophariaceae</taxon>
        <taxon>Pholiota</taxon>
    </lineage>
</organism>
<keyword evidence="1" id="KW-0812">Transmembrane</keyword>
<evidence type="ECO:0000259" key="2">
    <source>
        <dbReference type="Pfam" id="PF20151"/>
    </source>
</evidence>
<feature type="domain" description="DUF6533" evidence="2">
    <location>
        <begin position="41"/>
        <end position="86"/>
    </location>
</feature>
<feature type="transmembrane region" description="Helical" evidence="1">
    <location>
        <begin position="264"/>
        <end position="282"/>
    </location>
</feature>
<comment type="caution">
    <text evidence="3">The sequence shown here is derived from an EMBL/GenBank/DDBJ whole genome shotgun (WGS) entry which is preliminary data.</text>
</comment>
<feature type="transmembrane region" description="Helical" evidence="1">
    <location>
        <begin position="141"/>
        <end position="160"/>
    </location>
</feature>
<feature type="transmembrane region" description="Helical" evidence="1">
    <location>
        <begin position="76"/>
        <end position="99"/>
    </location>
</feature>
<dbReference type="AlphaFoldDB" id="A0A9P5YQ68"/>
<protein>
    <recommendedName>
        <fullName evidence="2">DUF6533 domain-containing protein</fullName>
    </recommendedName>
</protein>
<keyword evidence="1" id="KW-0472">Membrane</keyword>